<evidence type="ECO:0000256" key="2">
    <source>
        <dbReference type="SAM" id="MobiDB-lite"/>
    </source>
</evidence>
<dbReference type="InterPro" id="IPR007528">
    <property type="entry name" value="RINT1_Tip20"/>
</dbReference>
<dbReference type="GO" id="GO:0060628">
    <property type="term" value="P:regulation of ER to Golgi vesicle-mediated transport"/>
    <property type="evidence" value="ECO:0007669"/>
    <property type="project" value="TreeGrafter"/>
</dbReference>
<proteinExistence type="predicted"/>
<dbReference type="OrthoDB" id="407410at2759"/>
<dbReference type="InterPro" id="IPR042044">
    <property type="entry name" value="EXOC6PINT-1/Sec15/Tip20_C_dom2"/>
</dbReference>
<dbReference type="HOGENOM" id="CLU_015529_0_0_1"/>
<sequence>MSAITEQLQALLSPPLASTSQERALEYLDTTYPTFDALDDGDALDRALEAAEGRSQDLNQKLETSSATTARKITSTLTSASTYLHSAKELSLTRHSLVDQLSTLTEELLPSGQDKQRTLLEELEDLHVRLNELQNARSYVAVIEKALELSEQAVAEIESSKEKPVSETSLSKYMELQNYVSATIDALKPAESVHGEPVKIVTFLHDLRTRTWKGIVGVLSDSLLAIAEQLRWPSPISPDLYDSLEAADKSAFESTFVNLLLLQTAGEKINVATAETNSVNALRKQGLYPLQTLLEPISMRFRYHFDGKRQTNRLDKPEWYFTHVLNLMHEHKSFMTTNIQPLLARGGYGDVNAFDEFCRVLLSLPTRKLKRTVPLLLTTPAILAHTVYQTLIFDGSVRDGGFEIRRTWEGKQRLRLAEEERKKAKTTTAREAKRMSKPPYETAIEWEGLSELILGHKDWFDSWLHGEKQFADNQYNEIISSPDAWQISDDGDGGDSGTQLSADYGSRTTTSARRFKALMERVTERFQPLPHLVHKSHFLFDIQLPLLEAYLTRITSSLDAYERLSSSFIRAVPGALAGQVGHGVDTKRLTSGVEGLTRVVKALVSARWIKAAMEAWGEDLAFLELWHGIQENPVLRARAEANMLLPRTGPTATLNDQADTTMFDVLVKQYGDVVNRSEDMIVKQICAEVETELKPYFAGQYDKTGSENVGESNALSIPATLVSPISLLSSEISFLAQTLPTAEVTGLYRKVATSLATYIIQRSVSHRGKAQFTPTEGQAFKDECSTWVETCRMALSSGGVALAKRADPPWQRLTDVAAVVGVPEADFEKVVAGVFDQDDAEFEQAMKEIGVRALSRMDVQNFLRARVDFRS</sequence>
<reference evidence="4" key="2">
    <citation type="submission" date="2015-01" db="EMBL/GenBank/DDBJ databases">
        <title>Evolutionary Origins and Diversification of the Mycorrhizal Mutualists.</title>
        <authorList>
            <consortium name="DOE Joint Genome Institute"/>
            <consortium name="Mycorrhizal Genomics Consortium"/>
            <person name="Kohler A."/>
            <person name="Kuo A."/>
            <person name="Nagy L.G."/>
            <person name="Floudas D."/>
            <person name="Copeland A."/>
            <person name="Barry K.W."/>
            <person name="Cichocki N."/>
            <person name="Veneault-Fourrey C."/>
            <person name="LaButti K."/>
            <person name="Lindquist E.A."/>
            <person name="Lipzen A."/>
            <person name="Lundell T."/>
            <person name="Morin E."/>
            <person name="Murat C."/>
            <person name="Riley R."/>
            <person name="Ohm R."/>
            <person name="Sun H."/>
            <person name="Tunlid A."/>
            <person name="Henrissat B."/>
            <person name="Grigoriev I.V."/>
            <person name="Hibbett D.S."/>
            <person name="Martin F."/>
        </authorList>
    </citation>
    <scope>NUCLEOTIDE SEQUENCE [LARGE SCALE GENOMIC DNA]</scope>
    <source>
        <strain evidence="4">MUT 4182</strain>
    </source>
</reference>
<dbReference type="AlphaFoldDB" id="A0A0C3MLG9"/>
<dbReference type="InterPro" id="IPR042042">
    <property type="entry name" value="Tip20p_domB"/>
</dbReference>
<dbReference type="GO" id="GO:0006888">
    <property type="term" value="P:endoplasmic reticulum to Golgi vesicle-mediated transport"/>
    <property type="evidence" value="ECO:0007669"/>
    <property type="project" value="InterPro"/>
</dbReference>
<dbReference type="STRING" id="1051891.A0A0C3MLG9"/>
<evidence type="ECO:0008006" key="5">
    <source>
        <dbReference type="Google" id="ProtNLM"/>
    </source>
</evidence>
<gene>
    <name evidence="3" type="ORF">M407DRAFT_16527</name>
</gene>
<dbReference type="Gene3D" id="1.20.58.670">
    <property type="entry name" value="Dsl1p vesicle tethering complex, Tip20p subunit, domain D"/>
    <property type="match status" value="1"/>
</dbReference>
<evidence type="ECO:0000313" key="4">
    <source>
        <dbReference type="Proteomes" id="UP000054248"/>
    </source>
</evidence>
<dbReference type="GO" id="GO:0006890">
    <property type="term" value="P:retrograde vesicle-mediated transport, Golgi to endoplasmic reticulum"/>
    <property type="evidence" value="ECO:0007669"/>
    <property type="project" value="InterPro"/>
</dbReference>
<keyword evidence="4" id="KW-1185">Reference proteome</keyword>
<dbReference type="Pfam" id="PF04437">
    <property type="entry name" value="RINT1_TIP1"/>
    <property type="match status" value="1"/>
</dbReference>
<reference evidence="3 4" key="1">
    <citation type="submission" date="2014-04" db="EMBL/GenBank/DDBJ databases">
        <authorList>
            <consortium name="DOE Joint Genome Institute"/>
            <person name="Kuo A."/>
            <person name="Girlanda M."/>
            <person name="Perotto S."/>
            <person name="Kohler A."/>
            <person name="Nagy L.G."/>
            <person name="Floudas D."/>
            <person name="Copeland A."/>
            <person name="Barry K.W."/>
            <person name="Cichocki N."/>
            <person name="Veneault-Fourrey C."/>
            <person name="LaButti K."/>
            <person name="Lindquist E.A."/>
            <person name="Lipzen A."/>
            <person name="Lundell T."/>
            <person name="Morin E."/>
            <person name="Murat C."/>
            <person name="Sun H."/>
            <person name="Tunlid A."/>
            <person name="Henrissat B."/>
            <person name="Grigoriev I.V."/>
            <person name="Hibbett D.S."/>
            <person name="Martin F."/>
            <person name="Nordberg H.P."/>
            <person name="Cantor M.N."/>
            <person name="Hua S.X."/>
        </authorList>
    </citation>
    <scope>NUCLEOTIDE SEQUENCE [LARGE SCALE GENOMIC DNA]</scope>
    <source>
        <strain evidence="3 4">MUT 4182</strain>
    </source>
</reference>
<evidence type="ECO:0000313" key="3">
    <source>
        <dbReference type="EMBL" id="KIO34552.1"/>
    </source>
</evidence>
<dbReference type="PANTHER" id="PTHR13520:SF0">
    <property type="entry name" value="RAD50-INTERACTING PROTEIN 1"/>
    <property type="match status" value="1"/>
</dbReference>
<feature type="region of interest" description="Disordered" evidence="2">
    <location>
        <begin position="486"/>
        <end position="507"/>
    </location>
</feature>
<dbReference type="PROSITE" id="PS51386">
    <property type="entry name" value="RINT1_TIP20"/>
    <property type="match status" value="1"/>
</dbReference>
<protein>
    <recommendedName>
        <fullName evidence="5">RINT-1 family protein</fullName>
    </recommendedName>
</protein>
<dbReference type="PANTHER" id="PTHR13520">
    <property type="entry name" value="RAD50-INTERACTING PROTEIN 1 RINT-1"/>
    <property type="match status" value="1"/>
</dbReference>
<evidence type="ECO:0000256" key="1">
    <source>
        <dbReference type="SAM" id="Coils"/>
    </source>
</evidence>
<feature type="compositionally biased region" description="Polar residues" evidence="2">
    <location>
        <begin position="498"/>
        <end position="507"/>
    </location>
</feature>
<dbReference type="Proteomes" id="UP000054248">
    <property type="component" value="Unassembled WGS sequence"/>
</dbReference>
<keyword evidence="1" id="KW-0175">Coiled coil</keyword>
<dbReference type="GO" id="GO:0070939">
    <property type="term" value="C:Dsl1/NZR complex"/>
    <property type="evidence" value="ECO:0007669"/>
    <property type="project" value="InterPro"/>
</dbReference>
<dbReference type="Gene3D" id="1.20.58.1420">
    <property type="entry name" value="Dsl1p vesicle tethering complex, Tip20p subunit, domain B"/>
    <property type="match status" value="1"/>
</dbReference>
<organism evidence="3 4">
    <name type="scientific">Tulasnella calospora MUT 4182</name>
    <dbReference type="NCBI Taxonomy" id="1051891"/>
    <lineage>
        <taxon>Eukaryota</taxon>
        <taxon>Fungi</taxon>
        <taxon>Dikarya</taxon>
        <taxon>Basidiomycota</taxon>
        <taxon>Agaricomycotina</taxon>
        <taxon>Agaricomycetes</taxon>
        <taxon>Cantharellales</taxon>
        <taxon>Tulasnellaceae</taxon>
        <taxon>Tulasnella</taxon>
    </lineage>
</organism>
<accession>A0A0C3MLG9</accession>
<dbReference type="EMBL" id="KN822942">
    <property type="protein sequence ID" value="KIO34552.1"/>
    <property type="molecule type" value="Genomic_DNA"/>
</dbReference>
<name>A0A0C3MLG9_9AGAM</name>
<feature type="coiled-coil region" evidence="1">
    <location>
        <begin position="116"/>
        <end position="163"/>
    </location>
</feature>